<evidence type="ECO:0000313" key="1">
    <source>
        <dbReference type="EMBL" id="AMU86665.1"/>
    </source>
</evidence>
<dbReference type="GO" id="GO:0003729">
    <property type="term" value="F:mRNA binding"/>
    <property type="evidence" value="ECO:0007669"/>
    <property type="project" value="InterPro"/>
</dbReference>
<proteinExistence type="predicted"/>
<sequence length="78" mass="8851">MSIEKLINQIKANPNKVTEADCDKLLIASGYELRRSAGSHKVYHKANSMPITIISPKSSKYVRPEYVERMTKMLKLGE</sequence>
<dbReference type="Proteomes" id="UP000076394">
    <property type="component" value="Chromosome"/>
</dbReference>
<dbReference type="EMBL" id="CP011127">
    <property type="protein sequence ID" value="AMU86665.1"/>
    <property type="molecule type" value="Genomic_DNA"/>
</dbReference>
<reference evidence="1 2" key="1">
    <citation type="submission" date="2015-03" db="EMBL/GenBank/DDBJ databases">
        <title>Genomic characterization of Dehalococcoides mccartyi strain 11a5, an unusal plasmid-containing chloroethene dechlorinator.</title>
        <authorList>
            <person name="Zhao S."/>
            <person name="Ding C."/>
            <person name="He J."/>
        </authorList>
    </citation>
    <scope>NUCLEOTIDE SEQUENCE [LARGE SCALE GENOMIC DNA]</scope>
    <source>
        <strain evidence="1 2">11a5</strain>
    </source>
</reference>
<evidence type="ECO:0000313" key="2">
    <source>
        <dbReference type="Proteomes" id="UP000076394"/>
    </source>
</evidence>
<name>A0A142VBQ7_9CHLR</name>
<dbReference type="PATRIC" id="fig|61435.8.peg.837"/>
<organism evidence="1 2">
    <name type="scientific">Dehalococcoides mccartyi</name>
    <dbReference type="NCBI Taxonomy" id="61435"/>
    <lineage>
        <taxon>Bacteria</taxon>
        <taxon>Bacillati</taxon>
        <taxon>Chloroflexota</taxon>
        <taxon>Dehalococcoidia</taxon>
        <taxon>Dehalococcoidales</taxon>
        <taxon>Dehalococcoidaceae</taxon>
        <taxon>Dehalococcoides</taxon>
    </lineage>
</organism>
<dbReference type="RefSeq" id="WP_041223235.1">
    <property type="nucleotide sequence ID" value="NZ_CP011127.1"/>
</dbReference>
<gene>
    <name evidence="1" type="ORF">Dm11a5_0839</name>
</gene>
<dbReference type="SUPFAM" id="SSF54786">
    <property type="entry name" value="YcfA/nrd intein domain"/>
    <property type="match status" value="1"/>
</dbReference>
<evidence type="ECO:0008006" key="3">
    <source>
        <dbReference type="Google" id="ProtNLM"/>
    </source>
</evidence>
<dbReference type="AlphaFoldDB" id="A0A142VBQ7"/>
<protein>
    <recommendedName>
        <fullName evidence="3">Toxin HicA</fullName>
    </recommendedName>
</protein>
<dbReference type="Pfam" id="PF07927">
    <property type="entry name" value="HicA_toxin"/>
    <property type="match status" value="1"/>
</dbReference>
<dbReference type="OrthoDB" id="129814at2"/>
<accession>A0A142VBQ7</accession>
<dbReference type="InterPro" id="IPR012933">
    <property type="entry name" value="HicA_mRNA_interferase"/>
</dbReference>